<proteinExistence type="predicted"/>
<gene>
    <name evidence="1" type="ORF">HOLDEFILI_00195</name>
</gene>
<protein>
    <submittedName>
        <fullName evidence="1">Uncharacterized protein</fullName>
    </submittedName>
</protein>
<evidence type="ECO:0000313" key="1">
    <source>
        <dbReference type="EMBL" id="EEF69619.1"/>
    </source>
</evidence>
<dbReference type="EMBL" id="ACCF01000009">
    <property type="protein sequence ID" value="EEF69619.1"/>
    <property type="molecule type" value="Genomic_DNA"/>
</dbReference>
<accession>B9Y320</accession>
<reference evidence="1 2" key="1">
    <citation type="submission" date="2008-12" db="EMBL/GenBank/DDBJ databases">
        <authorList>
            <person name="Fulton L."/>
            <person name="Clifton S."/>
            <person name="Fulton B."/>
            <person name="Xu J."/>
            <person name="Minx P."/>
            <person name="Pepin K.H."/>
            <person name="Johnson M."/>
            <person name="Bhonagiri V."/>
            <person name="Nash W.E."/>
            <person name="Mardis E.R."/>
            <person name="Wilson R.K."/>
        </authorList>
    </citation>
    <scope>NUCLEOTIDE SEQUENCE [LARGE SCALE GENOMIC DNA]</scope>
    <source>
        <strain evidence="1 2">DSM 12042</strain>
    </source>
</reference>
<dbReference type="AlphaFoldDB" id="B9Y320"/>
<reference evidence="1 2" key="2">
    <citation type="submission" date="2009-02" db="EMBL/GenBank/DDBJ databases">
        <title>Draft genome sequence of Holdemania filiformis DSM 12042.</title>
        <authorList>
            <person name="Sudarsanam P."/>
            <person name="Ley R."/>
            <person name="Guruge J."/>
            <person name="Turnbaugh P.J."/>
            <person name="Mahowald M."/>
            <person name="Liep D."/>
            <person name="Gordon J."/>
        </authorList>
    </citation>
    <scope>NUCLEOTIDE SEQUENCE [LARGE SCALE GENOMIC DNA]</scope>
    <source>
        <strain evidence="1 2">DSM 12042</strain>
    </source>
</reference>
<evidence type="ECO:0000313" key="2">
    <source>
        <dbReference type="Proteomes" id="UP000005950"/>
    </source>
</evidence>
<dbReference type="Proteomes" id="UP000005950">
    <property type="component" value="Unassembled WGS sequence"/>
</dbReference>
<name>B9Y320_9FIRM</name>
<dbReference type="STRING" id="545696.HOLDEFILI_00195"/>
<organism evidence="1 2">
    <name type="scientific">Holdemania filiformis DSM 12042</name>
    <dbReference type="NCBI Taxonomy" id="545696"/>
    <lineage>
        <taxon>Bacteria</taxon>
        <taxon>Bacillati</taxon>
        <taxon>Bacillota</taxon>
        <taxon>Erysipelotrichia</taxon>
        <taxon>Erysipelotrichales</taxon>
        <taxon>Erysipelotrichaceae</taxon>
        <taxon>Holdemania</taxon>
    </lineage>
</organism>
<dbReference type="HOGENOM" id="CLU_3271177_0_0_9"/>
<sequence length="41" mass="4892">MSTKIEFHEFNLNKVQEKLAAVPLTLYNKEEVVIPEHFFKE</sequence>
<comment type="caution">
    <text evidence="1">The sequence shown here is derived from an EMBL/GenBank/DDBJ whole genome shotgun (WGS) entry which is preliminary data.</text>
</comment>